<evidence type="ECO:0000313" key="1">
    <source>
        <dbReference type="EMBL" id="GBP15157.1"/>
    </source>
</evidence>
<dbReference type="OrthoDB" id="6370710at2759"/>
<dbReference type="AlphaFoldDB" id="A0A4C1TNE4"/>
<dbReference type="EMBL" id="BGZK01000069">
    <property type="protein sequence ID" value="GBP15157.1"/>
    <property type="molecule type" value="Genomic_DNA"/>
</dbReference>
<dbReference type="Proteomes" id="UP000299102">
    <property type="component" value="Unassembled WGS sequence"/>
</dbReference>
<comment type="caution">
    <text evidence="1">The sequence shown here is derived from an EMBL/GenBank/DDBJ whole genome shotgun (WGS) entry which is preliminary data.</text>
</comment>
<reference evidence="1 2" key="1">
    <citation type="journal article" date="2019" name="Commun. Biol.">
        <title>The bagworm genome reveals a unique fibroin gene that provides high tensile strength.</title>
        <authorList>
            <person name="Kono N."/>
            <person name="Nakamura H."/>
            <person name="Ohtoshi R."/>
            <person name="Tomita M."/>
            <person name="Numata K."/>
            <person name="Arakawa K."/>
        </authorList>
    </citation>
    <scope>NUCLEOTIDE SEQUENCE [LARGE SCALE GENOMIC DNA]</scope>
</reference>
<organism evidence="1 2">
    <name type="scientific">Eumeta variegata</name>
    <name type="common">Bagworm moth</name>
    <name type="synonym">Eumeta japonica</name>
    <dbReference type="NCBI Taxonomy" id="151549"/>
    <lineage>
        <taxon>Eukaryota</taxon>
        <taxon>Metazoa</taxon>
        <taxon>Ecdysozoa</taxon>
        <taxon>Arthropoda</taxon>
        <taxon>Hexapoda</taxon>
        <taxon>Insecta</taxon>
        <taxon>Pterygota</taxon>
        <taxon>Neoptera</taxon>
        <taxon>Endopterygota</taxon>
        <taxon>Lepidoptera</taxon>
        <taxon>Glossata</taxon>
        <taxon>Ditrysia</taxon>
        <taxon>Tineoidea</taxon>
        <taxon>Psychidae</taxon>
        <taxon>Oiketicinae</taxon>
        <taxon>Eumeta</taxon>
    </lineage>
</organism>
<keyword evidence="2" id="KW-1185">Reference proteome</keyword>
<evidence type="ECO:0000313" key="2">
    <source>
        <dbReference type="Proteomes" id="UP000299102"/>
    </source>
</evidence>
<accession>A0A4C1TNE4</accession>
<sequence length="118" mass="13449">MCRVSLKDRCGNSDVRERCGLKEDLVLRVEKGMLWWFGHLKRMNESRLTKQICRVDVCDGKVGKGRLRKSYADQIDGIVKKGQILNNQSRGACVKKMMEVSEATVVTYLISTVPCRNL</sequence>
<name>A0A4C1TNE4_EUMVA</name>
<proteinExistence type="predicted"/>
<protein>
    <submittedName>
        <fullName evidence="1">Uncharacterized protein</fullName>
    </submittedName>
</protein>
<gene>
    <name evidence="1" type="ORF">EVAR_11453_1</name>
</gene>